<dbReference type="Gene3D" id="3.40.50.1820">
    <property type="entry name" value="alpha/beta hydrolase"/>
    <property type="match status" value="1"/>
</dbReference>
<dbReference type="Proteomes" id="UP001374803">
    <property type="component" value="Chromosome"/>
</dbReference>
<dbReference type="EMBL" id="CP089983">
    <property type="protein sequence ID" value="WXB06709.1"/>
    <property type="molecule type" value="Genomic_DNA"/>
</dbReference>
<gene>
    <name evidence="1" type="ORF">LVJ94_05610</name>
</gene>
<dbReference type="RefSeq" id="WP_394836365.1">
    <property type="nucleotide sequence ID" value="NZ_CP089929.1"/>
</dbReference>
<accession>A0ABZ2L717</accession>
<sequence>MGEENYADYRDAILDPSTVHGMLEDYRAGIGIDRAHETEDRRAGRGIDCGHHMAEEAPEVLANELASFLQQ</sequence>
<evidence type="ECO:0000313" key="2">
    <source>
        <dbReference type="Proteomes" id="UP001374803"/>
    </source>
</evidence>
<proteinExistence type="predicted"/>
<name>A0ABZ2L717_9BACT</name>
<dbReference type="InterPro" id="IPR029058">
    <property type="entry name" value="AB_hydrolase_fold"/>
</dbReference>
<reference evidence="1" key="1">
    <citation type="submission" date="2021-12" db="EMBL/GenBank/DDBJ databases">
        <title>Discovery of the Pendulisporaceae a myxobacterial family with distinct sporulation behavior and unique specialized metabolism.</title>
        <authorList>
            <person name="Garcia R."/>
            <person name="Popoff A."/>
            <person name="Bader C.D."/>
            <person name="Loehr J."/>
            <person name="Walesch S."/>
            <person name="Walt C."/>
            <person name="Boldt J."/>
            <person name="Bunk B."/>
            <person name="Haeckl F.J.F.P.J."/>
            <person name="Gunesch A.P."/>
            <person name="Birkelbach J."/>
            <person name="Nuebel U."/>
            <person name="Pietschmann T."/>
            <person name="Bach T."/>
            <person name="Mueller R."/>
        </authorList>
    </citation>
    <scope>NUCLEOTIDE SEQUENCE</scope>
    <source>
        <strain evidence="1">MSr11367</strain>
    </source>
</reference>
<organism evidence="1 2">
    <name type="scientific">Pendulispora rubella</name>
    <dbReference type="NCBI Taxonomy" id="2741070"/>
    <lineage>
        <taxon>Bacteria</taxon>
        <taxon>Pseudomonadati</taxon>
        <taxon>Myxococcota</taxon>
        <taxon>Myxococcia</taxon>
        <taxon>Myxococcales</taxon>
        <taxon>Sorangiineae</taxon>
        <taxon>Pendulisporaceae</taxon>
        <taxon>Pendulispora</taxon>
    </lineage>
</organism>
<keyword evidence="2" id="KW-1185">Reference proteome</keyword>
<dbReference type="SUPFAM" id="SSF53474">
    <property type="entry name" value="alpha/beta-Hydrolases"/>
    <property type="match status" value="1"/>
</dbReference>
<evidence type="ECO:0000313" key="1">
    <source>
        <dbReference type="EMBL" id="WXB06709.1"/>
    </source>
</evidence>
<protein>
    <submittedName>
        <fullName evidence="1">Uncharacterized protein</fullName>
    </submittedName>
</protein>